<dbReference type="InterPro" id="IPR011711">
    <property type="entry name" value="GntR_C"/>
</dbReference>
<gene>
    <name evidence="5" type="ORF">D3872_15740</name>
</gene>
<evidence type="ECO:0000259" key="4">
    <source>
        <dbReference type="PROSITE" id="PS50949"/>
    </source>
</evidence>
<accession>A0A418XQZ6</accession>
<dbReference type="GO" id="GO:0003677">
    <property type="term" value="F:DNA binding"/>
    <property type="evidence" value="ECO:0007669"/>
    <property type="project" value="UniProtKB-KW"/>
</dbReference>
<comment type="caution">
    <text evidence="5">The sequence shown here is derived from an EMBL/GenBank/DDBJ whole genome shotgun (WGS) entry which is preliminary data.</text>
</comment>
<dbReference type="InterPro" id="IPR036390">
    <property type="entry name" value="WH_DNA-bd_sf"/>
</dbReference>
<dbReference type="Pfam" id="PF07729">
    <property type="entry name" value="FCD"/>
    <property type="match status" value="1"/>
</dbReference>
<feature type="domain" description="HTH gntR-type" evidence="4">
    <location>
        <begin position="8"/>
        <end position="75"/>
    </location>
</feature>
<dbReference type="InterPro" id="IPR000524">
    <property type="entry name" value="Tscrpt_reg_HTH_GntR"/>
</dbReference>
<dbReference type="Gene3D" id="1.10.10.10">
    <property type="entry name" value="Winged helix-like DNA-binding domain superfamily/Winged helix DNA-binding domain"/>
    <property type="match status" value="1"/>
</dbReference>
<keyword evidence="3" id="KW-0804">Transcription</keyword>
<dbReference type="Proteomes" id="UP000284006">
    <property type="component" value="Unassembled WGS sequence"/>
</dbReference>
<proteinExistence type="predicted"/>
<evidence type="ECO:0000256" key="1">
    <source>
        <dbReference type="ARBA" id="ARBA00023015"/>
    </source>
</evidence>
<dbReference type="InterPro" id="IPR008920">
    <property type="entry name" value="TF_FadR/GntR_C"/>
</dbReference>
<evidence type="ECO:0000313" key="5">
    <source>
        <dbReference type="EMBL" id="RJG14867.1"/>
    </source>
</evidence>
<dbReference type="Pfam" id="PF00392">
    <property type="entry name" value="GntR"/>
    <property type="match status" value="1"/>
</dbReference>
<dbReference type="SMART" id="SM00895">
    <property type="entry name" value="FCD"/>
    <property type="match status" value="1"/>
</dbReference>
<name>A0A418XQZ6_9BURK</name>
<dbReference type="PROSITE" id="PS50949">
    <property type="entry name" value="HTH_GNTR"/>
    <property type="match status" value="1"/>
</dbReference>
<keyword evidence="6" id="KW-1185">Reference proteome</keyword>
<dbReference type="Gene3D" id="1.20.120.530">
    <property type="entry name" value="GntR ligand-binding domain-like"/>
    <property type="match status" value="1"/>
</dbReference>
<sequence>MATNISRDEKTESFGTALRADLLSGKYSPGEWLKQADLESSYGANRFEVRIALAELNAQGLLDHFPNRGYRVCQHSYAEREQLYEVRTLLEVAACRLVVQRATAEQIEEFERMVKKFDESIENERLGKLHELNYDLHGHLYEMTGNPILAAQIRNLRERGIPGRQGMWDVQKSIKESSADHFEMLDMLKRRDADGLAAAVYRHLNNWRRAPAGSAAATTAE</sequence>
<evidence type="ECO:0000313" key="6">
    <source>
        <dbReference type="Proteomes" id="UP000284006"/>
    </source>
</evidence>
<reference evidence="5 6" key="1">
    <citation type="submission" date="2018-09" db="EMBL/GenBank/DDBJ databases">
        <authorList>
            <person name="Zhu H."/>
        </authorList>
    </citation>
    <scope>NUCLEOTIDE SEQUENCE [LARGE SCALE GENOMIC DNA]</scope>
    <source>
        <strain evidence="5 6">K1S02-61</strain>
    </source>
</reference>
<evidence type="ECO:0000256" key="3">
    <source>
        <dbReference type="ARBA" id="ARBA00023163"/>
    </source>
</evidence>
<dbReference type="PANTHER" id="PTHR43537">
    <property type="entry name" value="TRANSCRIPTIONAL REGULATOR, GNTR FAMILY"/>
    <property type="match status" value="1"/>
</dbReference>
<keyword evidence="1" id="KW-0805">Transcription regulation</keyword>
<dbReference type="OrthoDB" id="9799812at2"/>
<dbReference type="PANTHER" id="PTHR43537:SF24">
    <property type="entry name" value="GLUCONATE OPERON TRANSCRIPTIONAL REPRESSOR"/>
    <property type="match status" value="1"/>
</dbReference>
<dbReference type="EMBL" id="QYUP01000123">
    <property type="protein sequence ID" value="RJG14867.1"/>
    <property type="molecule type" value="Genomic_DNA"/>
</dbReference>
<keyword evidence="2" id="KW-0238">DNA-binding</keyword>
<dbReference type="InterPro" id="IPR036388">
    <property type="entry name" value="WH-like_DNA-bd_sf"/>
</dbReference>
<protein>
    <submittedName>
        <fullName evidence="5">GntR family transcriptional regulator</fullName>
    </submittedName>
</protein>
<dbReference type="AlphaFoldDB" id="A0A418XQZ6"/>
<dbReference type="SUPFAM" id="SSF48008">
    <property type="entry name" value="GntR ligand-binding domain-like"/>
    <property type="match status" value="1"/>
</dbReference>
<dbReference type="SUPFAM" id="SSF46785">
    <property type="entry name" value="Winged helix' DNA-binding domain"/>
    <property type="match status" value="1"/>
</dbReference>
<dbReference type="RefSeq" id="WP_119811697.1">
    <property type="nucleotide sequence ID" value="NZ_QYUP01000123.1"/>
</dbReference>
<organism evidence="5 6">
    <name type="scientific">Massilia cavernae</name>
    <dbReference type="NCBI Taxonomy" id="2320864"/>
    <lineage>
        <taxon>Bacteria</taxon>
        <taxon>Pseudomonadati</taxon>
        <taxon>Pseudomonadota</taxon>
        <taxon>Betaproteobacteria</taxon>
        <taxon>Burkholderiales</taxon>
        <taxon>Oxalobacteraceae</taxon>
        <taxon>Telluria group</taxon>
        <taxon>Massilia</taxon>
    </lineage>
</organism>
<dbReference type="GO" id="GO:0003700">
    <property type="term" value="F:DNA-binding transcription factor activity"/>
    <property type="evidence" value="ECO:0007669"/>
    <property type="project" value="InterPro"/>
</dbReference>
<evidence type="ECO:0000256" key="2">
    <source>
        <dbReference type="ARBA" id="ARBA00023125"/>
    </source>
</evidence>